<reference evidence="3" key="1">
    <citation type="submission" date="2020-06" db="EMBL/GenBank/DDBJ databases">
        <authorList>
            <consortium name="Plant Systems Biology data submission"/>
        </authorList>
    </citation>
    <scope>NUCLEOTIDE SEQUENCE</scope>
    <source>
        <strain evidence="3">D6</strain>
    </source>
</reference>
<evidence type="ECO:0000256" key="2">
    <source>
        <dbReference type="SAM" id="SignalP"/>
    </source>
</evidence>
<feature type="chain" id="PRO_5040386552" description="Glycosyltransferase" evidence="2">
    <location>
        <begin position="20"/>
        <end position="537"/>
    </location>
</feature>
<feature type="compositionally biased region" description="Polar residues" evidence="1">
    <location>
        <begin position="100"/>
        <end position="111"/>
    </location>
</feature>
<dbReference type="AlphaFoldDB" id="A0A9N8DJ64"/>
<feature type="compositionally biased region" description="Low complexity" evidence="1">
    <location>
        <begin position="126"/>
        <end position="142"/>
    </location>
</feature>
<sequence length="537" mass="61180">MSLSRQRFVPLFLFMLVMSLVLFQEEEKFSQVFQLKQPSSVRHLANNTTVIEEAFRTNGSRSKRDKDKVIVKQNASGDSDHPEEAQSTSSPNQKADPGKTKSTGSLRNTVVSPDPPSEDATKKAAADAPAESNKADSSSSSSLPSKEERIAAFYKHHYEQVRGMAKKNSLMRWHDAGAFKSWANEFKYVPIKDENTNLEDANLQDHSFLYSFEQSLCTVAKVVTRYRQNNPNASWPHVGLVRFNADFGALSSRIPKYTGKFRSGPHTWKGEGCSMEFVLDYVNHPDTLAIITTQFQVMRHEKIKSIPLGIPRFASGHMAKFLKEYDLSKANRSDLIMVNVKPWGQRIEPMKQLLANFNASDATIEASISGKKIEGLSVHNVTEMTKPRPDNPLFLQNTYYLFQSIKGEKSMNMNYEQMIRSKFVWAPSGLGLDCYRIWESFYLGTIPVIAHLGFMETDGWMNETLRDLPVAWVEHHDQVTPEFLENAYEKIILEPPPGGYRYEKLTKDYWIDLAHSYLPPNSAGRRQRDEKLAKMKR</sequence>
<feature type="signal peptide" evidence="2">
    <location>
        <begin position="1"/>
        <end position="19"/>
    </location>
</feature>
<accession>A0A9N8DJ64</accession>
<dbReference type="GO" id="GO:0035269">
    <property type="term" value="P:protein O-linked glycosylation via mannose"/>
    <property type="evidence" value="ECO:0007669"/>
    <property type="project" value="InterPro"/>
</dbReference>
<proteinExistence type="predicted"/>
<dbReference type="EMBL" id="CAICTM010000149">
    <property type="protein sequence ID" value="CAB9502920.1"/>
    <property type="molecule type" value="Genomic_DNA"/>
</dbReference>
<evidence type="ECO:0008006" key="5">
    <source>
        <dbReference type="Google" id="ProtNLM"/>
    </source>
</evidence>
<evidence type="ECO:0000256" key="1">
    <source>
        <dbReference type="SAM" id="MobiDB-lite"/>
    </source>
</evidence>
<comment type="caution">
    <text evidence="3">The sequence shown here is derived from an EMBL/GenBank/DDBJ whole genome shotgun (WGS) entry which is preliminary data.</text>
</comment>
<dbReference type="Proteomes" id="UP001153069">
    <property type="component" value="Unassembled WGS sequence"/>
</dbReference>
<dbReference type="OrthoDB" id="9982462at2759"/>
<protein>
    <recommendedName>
        <fullName evidence="5">Glycosyltransferase</fullName>
    </recommendedName>
</protein>
<keyword evidence="4" id="KW-1185">Reference proteome</keyword>
<organism evidence="3 4">
    <name type="scientific">Seminavis robusta</name>
    <dbReference type="NCBI Taxonomy" id="568900"/>
    <lineage>
        <taxon>Eukaryota</taxon>
        <taxon>Sar</taxon>
        <taxon>Stramenopiles</taxon>
        <taxon>Ochrophyta</taxon>
        <taxon>Bacillariophyta</taxon>
        <taxon>Bacillariophyceae</taxon>
        <taxon>Bacillariophycidae</taxon>
        <taxon>Naviculales</taxon>
        <taxon>Naviculaceae</taxon>
        <taxon>Seminavis</taxon>
    </lineage>
</organism>
<evidence type="ECO:0000313" key="3">
    <source>
        <dbReference type="EMBL" id="CAB9502920.1"/>
    </source>
</evidence>
<dbReference type="GO" id="GO:0120053">
    <property type="term" value="F:ribitol beta-1,4-xylosyltransferase activity"/>
    <property type="evidence" value="ECO:0007669"/>
    <property type="project" value="InterPro"/>
</dbReference>
<dbReference type="InterPro" id="IPR055286">
    <property type="entry name" value="RXYLT1-like"/>
</dbReference>
<evidence type="ECO:0000313" key="4">
    <source>
        <dbReference type="Proteomes" id="UP001153069"/>
    </source>
</evidence>
<dbReference type="PANTHER" id="PTHR15576:SF1">
    <property type="entry name" value="RIBITOL-5-PHOSPHATE XYLOSYLTRANSFERASE 1"/>
    <property type="match status" value="1"/>
</dbReference>
<feature type="region of interest" description="Disordered" evidence="1">
    <location>
        <begin position="74"/>
        <end position="145"/>
    </location>
</feature>
<gene>
    <name evidence="3" type="ORF">SEMRO_150_G068890.1</name>
</gene>
<dbReference type="GO" id="GO:0005794">
    <property type="term" value="C:Golgi apparatus"/>
    <property type="evidence" value="ECO:0007669"/>
    <property type="project" value="TreeGrafter"/>
</dbReference>
<keyword evidence="2" id="KW-0732">Signal</keyword>
<name>A0A9N8DJ64_9STRA</name>
<dbReference type="PANTHER" id="PTHR15576">
    <property type="entry name" value="RIBITOL-5-PHOSPHATE XYLOSYLTRANSFERASE 1"/>
    <property type="match status" value="1"/>
</dbReference>